<comment type="caution">
    <text evidence="2">The sequence shown here is derived from an EMBL/GenBank/DDBJ whole genome shotgun (WGS) entry which is preliminary data.</text>
</comment>
<sequence>MAWRGYVASMIPQGYELWLSQPAEEGSEREVGRVIGWEPDGHEYVPVVAVTLPDGSLLGVQKARSDPDGCVLGSNREEVTEA</sequence>
<name>A0A3N9X601_9ACTN</name>
<keyword evidence="3" id="KW-1185">Reference proteome</keyword>
<evidence type="ECO:0000313" key="2">
    <source>
        <dbReference type="EMBL" id="RQX02763.1"/>
    </source>
</evidence>
<gene>
    <name evidence="2" type="ORF">DLJ59_14320</name>
</gene>
<dbReference type="EMBL" id="QGSZ01000201">
    <property type="protein sequence ID" value="RQX02763.1"/>
    <property type="molecule type" value="Genomic_DNA"/>
</dbReference>
<evidence type="ECO:0000313" key="3">
    <source>
        <dbReference type="Proteomes" id="UP000282312"/>
    </source>
</evidence>
<dbReference type="AlphaFoldDB" id="A0A3N9X601"/>
<reference evidence="2 3" key="1">
    <citation type="submission" date="2018-05" db="EMBL/GenBank/DDBJ databases">
        <title>Micromonospora from Atacama Desert.</title>
        <authorList>
            <person name="Carro L."/>
            <person name="Goodfellow M."/>
            <person name="Klenk H.-P."/>
        </authorList>
    </citation>
    <scope>NUCLEOTIDE SEQUENCE [LARGE SCALE GENOMIC DNA]</scope>
    <source>
        <strain evidence="2 3">LB39</strain>
    </source>
</reference>
<accession>A0A3N9X601</accession>
<dbReference type="Proteomes" id="UP000282312">
    <property type="component" value="Unassembled WGS sequence"/>
</dbReference>
<organism evidence="2 3">
    <name type="scientific">Micromonospora inaquosa</name>
    <dbReference type="NCBI Taxonomy" id="2203716"/>
    <lineage>
        <taxon>Bacteria</taxon>
        <taxon>Bacillati</taxon>
        <taxon>Actinomycetota</taxon>
        <taxon>Actinomycetes</taxon>
        <taxon>Micromonosporales</taxon>
        <taxon>Micromonosporaceae</taxon>
        <taxon>Micromonospora</taxon>
    </lineage>
</organism>
<protein>
    <submittedName>
        <fullName evidence="2">Uncharacterized protein</fullName>
    </submittedName>
</protein>
<evidence type="ECO:0000256" key="1">
    <source>
        <dbReference type="SAM" id="MobiDB-lite"/>
    </source>
</evidence>
<feature type="region of interest" description="Disordered" evidence="1">
    <location>
        <begin position="63"/>
        <end position="82"/>
    </location>
</feature>
<proteinExistence type="predicted"/>